<dbReference type="InterPro" id="IPR036388">
    <property type="entry name" value="WH-like_DNA-bd_sf"/>
</dbReference>
<dbReference type="InterPro" id="IPR036390">
    <property type="entry name" value="WH_DNA-bd_sf"/>
</dbReference>
<reference evidence="2 3" key="1">
    <citation type="journal article" date="2019" name="Nat. Microbiol.">
        <title>Mediterranean grassland soil C-N compound turnover is dependent on rainfall and depth, and is mediated by genomically divergent microorganisms.</title>
        <authorList>
            <person name="Diamond S."/>
            <person name="Andeer P.F."/>
            <person name="Li Z."/>
            <person name="Crits-Christoph A."/>
            <person name="Burstein D."/>
            <person name="Anantharaman K."/>
            <person name="Lane K.R."/>
            <person name="Thomas B.C."/>
            <person name="Pan C."/>
            <person name="Northen T.R."/>
            <person name="Banfield J.F."/>
        </authorList>
    </citation>
    <scope>NUCLEOTIDE SEQUENCE [LARGE SCALE GENOMIC DNA]</scope>
    <source>
        <strain evidence="2">NP_7</strain>
    </source>
</reference>
<keyword evidence="1" id="KW-0812">Transmembrane</keyword>
<protein>
    <recommendedName>
        <fullName evidence="4">MarR family transcriptional regulator</fullName>
    </recommendedName>
</protein>
<feature type="transmembrane region" description="Helical" evidence="1">
    <location>
        <begin position="20"/>
        <end position="42"/>
    </location>
</feature>
<dbReference type="AlphaFoldDB" id="A0A537JFP6"/>
<keyword evidence="1" id="KW-1133">Transmembrane helix</keyword>
<gene>
    <name evidence="2" type="ORF">E6H04_04900</name>
</gene>
<comment type="caution">
    <text evidence="2">The sequence shown here is derived from an EMBL/GenBank/DDBJ whole genome shotgun (WGS) entry which is preliminary data.</text>
</comment>
<dbReference type="SUPFAM" id="SSF46785">
    <property type="entry name" value="Winged helix' DNA-binding domain"/>
    <property type="match status" value="1"/>
</dbReference>
<keyword evidence="1" id="KW-0472">Membrane</keyword>
<dbReference type="Proteomes" id="UP000320048">
    <property type="component" value="Unassembled WGS sequence"/>
</dbReference>
<proteinExistence type="predicted"/>
<dbReference type="Gene3D" id="1.10.10.10">
    <property type="entry name" value="Winged helix-like DNA-binding domain superfamily/Winged helix DNA-binding domain"/>
    <property type="match status" value="1"/>
</dbReference>
<organism evidence="2 3">
    <name type="scientific">Candidatus Segetimicrobium genomatis</name>
    <dbReference type="NCBI Taxonomy" id="2569760"/>
    <lineage>
        <taxon>Bacteria</taxon>
        <taxon>Bacillati</taxon>
        <taxon>Candidatus Sysuimicrobiota</taxon>
        <taxon>Candidatus Sysuimicrobiia</taxon>
        <taxon>Candidatus Sysuimicrobiales</taxon>
        <taxon>Candidatus Segetimicrobiaceae</taxon>
        <taxon>Candidatus Segetimicrobium</taxon>
    </lineage>
</organism>
<name>A0A537JFP6_9BACT</name>
<dbReference type="EMBL" id="VBAO01000131">
    <property type="protein sequence ID" value="TMI82345.1"/>
    <property type="molecule type" value="Genomic_DNA"/>
</dbReference>
<evidence type="ECO:0008006" key="4">
    <source>
        <dbReference type="Google" id="ProtNLM"/>
    </source>
</evidence>
<evidence type="ECO:0000256" key="1">
    <source>
        <dbReference type="SAM" id="Phobius"/>
    </source>
</evidence>
<sequence>MGLTKQKVLTFLAQAPDADAQGVALAFGVSYSVSAMALLRLVRQGLAGRRRHVEGKVYRYHLTERGRSRLEVLRTGGGSTG</sequence>
<evidence type="ECO:0000313" key="2">
    <source>
        <dbReference type="EMBL" id="TMI82345.1"/>
    </source>
</evidence>
<accession>A0A537JFP6</accession>
<evidence type="ECO:0000313" key="3">
    <source>
        <dbReference type="Proteomes" id="UP000320048"/>
    </source>
</evidence>